<dbReference type="GO" id="GO:0005886">
    <property type="term" value="C:plasma membrane"/>
    <property type="evidence" value="ECO:0007669"/>
    <property type="project" value="TreeGrafter"/>
</dbReference>
<dbReference type="SUPFAM" id="SSF48097">
    <property type="entry name" value="Regulator of G-protein signaling, RGS"/>
    <property type="match status" value="2"/>
</dbReference>
<dbReference type="PROSITE" id="PS50132">
    <property type="entry name" value="RGS"/>
    <property type="match status" value="2"/>
</dbReference>
<dbReference type="InterPro" id="IPR036305">
    <property type="entry name" value="RGS_sf"/>
</dbReference>
<dbReference type="PANTHER" id="PTHR13155">
    <property type="entry name" value="A-KINASE ANCHOR PROTEINS"/>
    <property type="match status" value="1"/>
</dbReference>
<accession>A0A653CZA6</accession>
<feature type="domain" description="RGS" evidence="2">
    <location>
        <begin position="261"/>
        <end position="387"/>
    </location>
</feature>
<evidence type="ECO:0000256" key="1">
    <source>
        <dbReference type="SAM" id="MobiDB-lite"/>
    </source>
</evidence>
<evidence type="ECO:0000313" key="4">
    <source>
        <dbReference type="Proteomes" id="UP000410492"/>
    </source>
</evidence>
<feature type="domain" description="RGS" evidence="2">
    <location>
        <begin position="73"/>
        <end position="251"/>
    </location>
</feature>
<dbReference type="InterPro" id="IPR044926">
    <property type="entry name" value="RGS_subdomain_2"/>
</dbReference>
<dbReference type="OrthoDB" id="5584247at2759"/>
<proteinExistence type="predicted"/>
<dbReference type="Pfam" id="PF00615">
    <property type="entry name" value="RGS"/>
    <property type="match status" value="2"/>
</dbReference>
<evidence type="ECO:0000313" key="3">
    <source>
        <dbReference type="EMBL" id="VEN53053.1"/>
    </source>
</evidence>
<dbReference type="GO" id="GO:0008104">
    <property type="term" value="P:intracellular protein localization"/>
    <property type="evidence" value="ECO:0007669"/>
    <property type="project" value="TreeGrafter"/>
</dbReference>
<keyword evidence="4" id="KW-1185">Reference proteome</keyword>
<dbReference type="GO" id="GO:0005739">
    <property type="term" value="C:mitochondrion"/>
    <property type="evidence" value="ECO:0007669"/>
    <property type="project" value="TreeGrafter"/>
</dbReference>
<feature type="region of interest" description="Disordered" evidence="1">
    <location>
        <begin position="1"/>
        <end position="29"/>
    </location>
</feature>
<dbReference type="Gene3D" id="1.10.167.10">
    <property type="entry name" value="Regulator of G-protein Signalling 4, domain 2"/>
    <property type="match status" value="2"/>
</dbReference>
<gene>
    <name evidence="3" type="ORF">CALMAC_LOCUS12985</name>
</gene>
<dbReference type="PANTHER" id="PTHR13155:SF1">
    <property type="entry name" value="A-KINASE ANCHOR PROTEIN 10, MITOCHONDRIAL"/>
    <property type="match status" value="1"/>
</dbReference>
<dbReference type="EMBL" id="CAACVG010009373">
    <property type="protein sequence ID" value="VEN53053.1"/>
    <property type="molecule type" value="Genomic_DNA"/>
</dbReference>
<dbReference type="CDD" id="cd08721">
    <property type="entry name" value="RGS_AKAP2_2"/>
    <property type="match status" value="1"/>
</dbReference>
<sequence>MLQFWKKTGKSHEKNASRTSTDSSKEHDVAGSCTFRNHTVEERLPPLAGIDDEGLFDIGDFELLRDKSRLSKKLQDVLYDKNALTYFLQFMESRDASPYILCWLDIDTFRSDLKACSKKRNSPIDHDSLSVSTDCDSYTADSNSLCDFSTEGICDKEPSDSSCRSKSDKKPSVQSFVDIAVSIFKKYVAQEAQVNIKCTEELRKETMENVCNNDKVLSGTCFDLVQKFVYNVMENDYFTAFLDSDFFCKYQIDVLTSGNVVLDDILYNETALFYFMEFLEVENQRSLLEFWMAATNFQQQLQSQKEFLDPVEAQNDAIVLYDKYFSLQAHCPLGFSDKVRLAVEQSICGQDGLILDCFHLPLKIVEKVLEKNYLKSFLASQLFYKYLSDLINTVQTNGYLNNIERRNSPSDCSSEKSFGQNTFLALEMPRTSKKTSDMTIDTRELYDPDTLWKRRKYHKLSIGHVNELGKYEAEYEPEPDSKEFKLRNVLKKVVSLEEEHKKKEEMAWQVAEMIIKDITNVTLNDQKI</sequence>
<dbReference type="InterPro" id="IPR052246">
    <property type="entry name" value="Cell_Polariz_PKAAnc"/>
</dbReference>
<evidence type="ECO:0000259" key="2">
    <source>
        <dbReference type="PROSITE" id="PS50132"/>
    </source>
</evidence>
<organism evidence="3 4">
    <name type="scientific">Callosobruchus maculatus</name>
    <name type="common">Southern cowpea weevil</name>
    <name type="synonym">Pulse bruchid</name>
    <dbReference type="NCBI Taxonomy" id="64391"/>
    <lineage>
        <taxon>Eukaryota</taxon>
        <taxon>Metazoa</taxon>
        <taxon>Ecdysozoa</taxon>
        <taxon>Arthropoda</taxon>
        <taxon>Hexapoda</taxon>
        <taxon>Insecta</taxon>
        <taxon>Pterygota</taxon>
        <taxon>Neoptera</taxon>
        <taxon>Endopterygota</taxon>
        <taxon>Coleoptera</taxon>
        <taxon>Polyphaga</taxon>
        <taxon>Cucujiformia</taxon>
        <taxon>Chrysomeloidea</taxon>
        <taxon>Chrysomelidae</taxon>
        <taxon>Bruchinae</taxon>
        <taxon>Bruchini</taxon>
        <taxon>Callosobruchus</taxon>
    </lineage>
</organism>
<name>A0A653CZA6_CALMS</name>
<dbReference type="Proteomes" id="UP000410492">
    <property type="component" value="Unassembled WGS sequence"/>
</dbReference>
<protein>
    <recommendedName>
        <fullName evidence="2">RGS domain-containing protein</fullName>
    </recommendedName>
</protein>
<reference evidence="3 4" key="1">
    <citation type="submission" date="2019-01" db="EMBL/GenBank/DDBJ databases">
        <authorList>
            <person name="Sayadi A."/>
        </authorList>
    </citation>
    <scope>NUCLEOTIDE SEQUENCE [LARGE SCALE GENOMIC DNA]</scope>
</reference>
<dbReference type="InterPro" id="IPR016137">
    <property type="entry name" value="RGS"/>
</dbReference>
<dbReference type="SMART" id="SM00315">
    <property type="entry name" value="RGS"/>
    <property type="match status" value="2"/>
</dbReference>
<dbReference type="FunFam" id="1.10.167.10:FF:000005">
    <property type="entry name" value="Putative A-kinase anchor protein 10 mitochondrial"/>
    <property type="match status" value="1"/>
</dbReference>
<dbReference type="AlphaFoldDB" id="A0A653CZA6"/>